<feature type="transmembrane region" description="Helical" evidence="1">
    <location>
        <begin position="42"/>
        <end position="59"/>
    </location>
</feature>
<keyword evidence="1" id="KW-1133">Transmembrane helix</keyword>
<feature type="transmembrane region" description="Helical" evidence="1">
    <location>
        <begin position="65"/>
        <end position="84"/>
    </location>
</feature>
<accession>A0ABU8S9R9</accession>
<keyword evidence="1" id="KW-0472">Membrane</keyword>
<proteinExistence type="predicted"/>
<organism evidence="2 3">
    <name type="scientific">Novosphingobium aquae</name>
    <dbReference type="NCBI Taxonomy" id="3133435"/>
    <lineage>
        <taxon>Bacteria</taxon>
        <taxon>Pseudomonadati</taxon>
        <taxon>Pseudomonadota</taxon>
        <taxon>Alphaproteobacteria</taxon>
        <taxon>Sphingomonadales</taxon>
        <taxon>Sphingomonadaceae</taxon>
        <taxon>Novosphingobium</taxon>
    </lineage>
</organism>
<evidence type="ECO:0000313" key="3">
    <source>
        <dbReference type="Proteomes" id="UP001379235"/>
    </source>
</evidence>
<name>A0ABU8S9R9_9SPHN</name>
<evidence type="ECO:0000313" key="2">
    <source>
        <dbReference type="EMBL" id="MEJ6010239.1"/>
    </source>
</evidence>
<protein>
    <submittedName>
        <fullName evidence="2">Uncharacterized protein</fullName>
    </submittedName>
</protein>
<dbReference type="RefSeq" id="WP_339966762.1">
    <property type="nucleotide sequence ID" value="NZ_JBBHJY010000004.1"/>
</dbReference>
<comment type="caution">
    <text evidence="2">The sequence shown here is derived from an EMBL/GenBank/DDBJ whole genome shotgun (WGS) entry which is preliminary data.</text>
</comment>
<gene>
    <name evidence="2" type="ORF">WG900_09950</name>
</gene>
<reference evidence="2 3" key="1">
    <citation type="submission" date="2024-03" db="EMBL/GenBank/DDBJ databases">
        <authorList>
            <person name="Jo J.-H."/>
        </authorList>
    </citation>
    <scope>NUCLEOTIDE SEQUENCE [LARGE SCALE GENOMIC DNA]</scope>
    <source>
        <strain evidence="2 3">AS3R-12</strain>
    </source>
</reference>
<keyword evidence="1" id="KW-0812">Transmembrane</keyword>
<dbReference type="EMBL" id="JBBHJY010000004">
    <property type="protein sequence ID" value="MEJ6010239.1"/>
    <property type="molecule type" value="Genomic_DNA"/>
</dbReference>
<keyword evidence="3" id="KW-1185">Reference proteome</keyword>
<sequence length="88" mass="9673">MALVFIFIMGVANFAMHKAVLESGHPMLVQLPSIFRSPGGRMSLIVEFLMLLGTMLVVANGASQWVWGYVAYSAMNALSAWLILSQRI</sequence>
<evidence type="ECO:0000256" key="1">
    <source>
        <dbReference type="SAM" id="Phobius"/>
    </source>
</evidence>
<dbReference type="Proteomes" id="UP001379235">
    <property type="component" value="Unassembled WGS sequence"/>
</dbReference>